<proteinExistence type="predicted"/>
<sequence>MATTFIKWASVSSSLALGAWSLMITRTVHRVKPSSISVYDTSEESFLHSQTCSAVVNPRRHQVTSDTRSIQFHLPPSKTQYSDEQILATFVKGFFGGWVFAAEGALLGAVKRIPKSREESIIWSSKALDEKTLPALHATLFGAFQLVDRCLDVATTNVVHTPAQSSYVDFAFGSDESSFAGAHRFIVHRDHKPGARGGDVIRITFASMVCNPTQNKPMFLASLYAFHRFYAQLLFREAVAHVFSRQEQTAL</sequence>
<dbReference type="OrthoDB" id="3354680at2759"/>
<dbReference type="Proteomes" id="UP000027920">
    <property type="component" value="Unassembled WGS sequence"/>
</dbReference>
<reference evidence="1 2" key="1">
    <citation type="submission" date="2013-03" db="EMBL/GenBank/DDBJ databases">
        <title>The Genome Sequence of Exophiala aquamarina CBS 119918.</title>
        <authorList>
            <consortium name="The Broad Institute Genomics Platform"/>
            <person name="Cuomo C."/>
            <person name="de Hoog S."/>
            <person name="Gorbushina A."/>
            <person name="Walker B."/>
            <person name="Young S.K."/>
            <person name="Zeng Q."/>
            <person name="Gargeya S."/>
            <person name="Fitzgerald M."/>
            <person name="Haas B."/>
            <person name="Abouelleil A."/>
            <person name="Allen A.W."/>
            <person name="Alvarado L."/>
            <person name="Arachchi H.M."/>
            <person name="Berlin A.M."/>
            <person name="Chapman S.B."/>
            <person name="Gainer-Dewar J."/>
            <person name="Goldberg J."/>
            <person name="Griggs A."/>
            <person name="Gujja S."/>
            <person name="Hansen M."/>
            <person name="Howarth C."/>
            <person name="Imamovic A."/>
            <person name="Ireland A."/>
            <person name="Larimer J."/>
            <person name="McCowan C."/>
            <person name="Murphy C."/>
            <person name="Pearson M."/>
            <person name="Poon T.W."/>
            <person name="Priest M."/>
            <person name="Roberts A."/>
            <person name="Saif S."/>
            <person name="Shea T."/>
            <person name="Sisk P."/>
            <person name="Sykes S."/>
            <person name="Wortman J."/>
            <person name="Nusbaum C."/>
            <person name="Birren B."/>
        </authorList>
    </citation>
    <scope>NUCLEOTIDE SEQUENCE [LARGE SCALE GENOMIC DNA]</scope>
    <source>
        <strain evidence="1 2">CBS 119918</strain>
    </source>
</reference>
<gene>
    <name evidence="1" type="ORF">A1O9_12674</name>
</gene>
<dbReference type="HOGENOM" id="CLU_090700_0_0_1"/>
<evidence type="ECO:0000313" key="2">
    <source>
        <dbReference type="Proteomes" id="UP000027920"/>
    </source>
</evidence>
<accession>A0A072NTZ7</accession>
<organism evidence="1 2">
    <name type="scientific">Exophiala aquamarina CBS 119918</name>
    <dbReference type="NCBI Taxonomy" id="1182545"/>
    <lineage>
        <taxon>Eukaryota</taxon>
        <taxon>Fungi</taxon>
        <taxon>Dikarya</taxon>
        <taxon>Ascomycota</taxon>
        <taxon>Pezizomycotina</taxon>
        <taxon>Eurotiomycetes</taxon>
        <taxon>Chaetothyriomycetidae</taxon>
        <taxon>Chaetothyriales</taxon>
        <taxon>Herpotrichiellaceae</taxon>
        <taxon>Exophiala</taxon>
    </lineage>
</organism>
<dbReference type="AlphaFoldDB" id="A0A072NTZ7"/>
<keyword evidence="2" id="KW-1185">Reference proteome</keyword>
<dbReference type="VEuPathDB" id="FungiDB:A1O9_12674"/>
<evidence type="ECO:0008006" key="3">
    <source>
        <dbReference type="Google" id="ProtNLM"/>
    </source>
</evidence>
<dbReference type="GeneID" id="25287568"/>
<comment type="caution">
    <text evidence="1">The sequence shown here is derived from an EMBL/GenBank/DDBJ whole genome shotgun (WGS) entry which is preliminary data.</text>
</comment>
<protein>
    <recommendedName>
        <fullName evidence="3">DUF1990 domain-containing protein</fullName>
    </recommendedName>
</protein>
<evidence type="ECO:0000313" key="1">
    <source>
        <dbReference type="EMBL" id="KEF51324.1"/>
    </source>
</evidence>
<dbReference type="EMBL" id="AMGV01000025">
    <property type="protein sequence ID" value="KEF51324.1"/>
    <property type="molecule type" value="Genomic_DNA"/>
</dbReference>
<dbReference type="RefSeq" id="XP_013253914.1">
    <property type="nucleotide sequence ID" value="XM_013398460.1"/>
</dbReference>
<name>A0A072NTZ7_9EURO</name>